<comment type="caution">
    <text evidence="1">The sequence shown here is derived from an EMBL/GenBank/DDBJ whole genome shotgun (WGS) entry which is preliminary data.</text>
</comment>
<dbReference type="AlphaFoldDB" id="A0A4S2KW87"/>
<proteinExistence type="predicted"/>
<sequence>MYIKYMLLSDFYVIINIYISICSARKNVEPFCMKPKHPYCSPDFRDASDIVNNCAPFLGEVDDGSSVGRFCRLDTQLCCTSLLTFLNVKSLDSVKVVKSLSQVSSSQDELAVAESPAPSLTSIIFGTAGF</sequence>
<dbReference type="EMBL" id="QBLH01000808">
    <property type="protein sequence ID" value="TGZ54231.1"/>
    <property type="molecule type" value="Genomic_DNA"/>
</dbReference>
<organism evidence="1 2">
    <name type="scientific">Temnothorax longispinosus</name>
    <dbReference type="NCBI Taxonomy" id="300112"/>
    <lineage>
        <taxon>Eukaryota</taxon>
        <taxon>Metazoa</taxon>
        <taxon>Ecdysozoa</taxon>
        <taxon>Arthropoda</taxon>
        <taxon>Hexapoda</taxon>
        <taxon>Insecta</taxon>
        <taxon>Pterygota</taxon>
        <taxon>Neoptera</taxon>
        <taxon>Endopterygota</taxon>
        <taxon>Hymenoptera</taxon>
        <taxon>Apocrita</taxon>
        <taxon>Aculeata</taxon>
        <taxon>Formicoidea</taxon>
        <taxon>Formicidae</taxon>
        <taxon>Myrmicinae</taxon>
        <taxon>Temnothorax</taxon>
    </lineage>
</organism>
<accession>A0A4S2KW87</accession>
<name>A0A4S2KW87_9HYME</name>
<protein>
    <submittedName>
        <fullName evidence="1">Uncharacterized protein</fullName>
    </submittedName>
</protein>
<evidence type="ECO:0000313" key="1">
    <source>
        <dbReference type="EMBL" id="TGZ54231.1"/>
    </source>
</evidence>
<gene>
    <name evidence="1" type="ORF">DBV15_02455</name>
</gene>
<evidence type="ECO:0000313" key="2">
    <source>
        <dbReference type="Proteomes" id="UP000310200"/>
    </source>
</evidence>
<reference evidence="1 2" key="1">
    <citation type="journal article" date="2019" name="Philos. Trans. R. Soc. Lond., B, Biol. Sci.">
        <title>Ant behaviour and brain gene expression of defending hosts depend on the ecological success of the intruding social parasite.</title>
        <authorList>
            <person name="Kaur R."/>
            <person name="Stoldt M."/>
            <person name="Jongepier E."/>
            <person name="Feldmeyer B."/>
            <person name="Menzel F."/>
            <person name="Bornberg-Bauer E."/>
            <person name="Foitzik S."/>
        </authorList>
    </citation>
    <scope>NUCLEOTIDE SEQUENCE [LARGE SCALE GENOMIC DNA]</scope>
    <source>
        <tissue evidence="1">Whole body</tissue>
    </source>
</reference>
<keyword evidence="2" id="KW-1185">Reference proteome</keyword>
<dbReference type="Proteomes" id="UP000310200">
    <property type="component" value="Unassembled WGS sequence"/>
</dbReference>